<dbReference type="OrthoDB" id="9798978at2"/>
<dbReference type="PANTHER" id="PTHR30389">
    <property type="entry name" value="FUMARATE HYDRATASE-RELATED"/>
    <property type="match status" value="1"/>
</dbReference>
<evidence type="ECO:0000259" key="7">
    <source>
        <dbReference type="Pfam" id="PF05681"/>
    </source>
</evidence>
<proteinExistence type="inferred from homology"/>
<dbReference type="InterPro" id="IPR051208">
    <property type="entry name" value="Class-I_Fumarase/Tartrate_DH"/>
</dbReference>
<protein>
    <submittedName>
        <fullName evidence="8">Fumarate hydratase subunit alpha</fullName>
    </submittedName>
</protein>
<gene>
    <name evidence="8" type="ORF">SAMN03080606_03481</name>
</gene>
<reference evidence="8 9" key="1">
    <citation type="submission" date="2016-10" db="EMBL/GenBank/DDBJ databases">
        <authorList>
            <person name="de Groot N.N."/>
        </authorList>
    </citation>
    <scope>NUCLEOTIDE SEQUENCE [LARGE SCALE GENOMIC DNA]</scope>
    <source>
        <strain evidence="8 9">DSM 18978</strain>
    </source>
</reference>
<keyword evidence="6" id="KW-0456">Lyase</keyword>
<evidence type="ECO:0000256" key="5">
    <source>
        <dbReference type="ARBA" id="ARBA00023014"/>
    </source>
</evidence>
<evidence type="ECO:0000313" key="9">
    <source>
        <dbReference type="Proteomes" id="UP000198636"/>
    </source>
</evidence>
<keyword evidence="4" id="KW-0408">Iron</keyword>
<dbReference type="InterPro" id="IPR004646">
    <property type="entry name" value="Fe-S_hydro-lyase_TtdA-typ_cat"/>
</dbReference>
<dbReference type="PANTHER" id="PTHR30389:SF17">
    <property type="entry name" value="L(+)-TARTRATE DEHYDRATASE SUBUNIT ALPHA-RELATED"/>
    <property type="match status" value="1"/>
</dbReference>
<dbReference type="GO" id="GO:0051539">
    <property type="term" value="F:4 iron, 4 sulfur cluster binding"/>
    <property type="evidence" value="ECO:0007669"/>
    <property type="project" value="UniProtKB-KW"/>
</dbReference>
<evidence type="ECO:0000256" key="3">
    <source>
        <dbReference type="ARBA" id="ARBA00022723"/>
    </source>
</evidence>
<keyword evidence="3" id="KW-0479">Metal-binding</keyword>
<feature type="domain" description="Fe-S hydro-lyase tartrate dehydratase alpha-type catalytic" evidence="7">
    <location>
        <begin position="12"/>
        <end position="277"/>
    </location>
</feature>
<dbReference type="GO" id="GO:0016829">
    <property type="term" value="F:lyase activity"/>
    <property type="evidence" value="ECO:0007669"/>
    <property type="project" value="UniProtKB-KW"/>
</dbReference>
<dbReference type="NCBIfam" id="NF004885">
    <property type="entry name" value="PRK06246.1"/>
    <property type="match status" value="1"/>
</dbReference>
<evidence type="ECO:0000313" key="8">
    <source>
        <dbReference type="EMBL" id="SCY99818.1"/>
    </source>
</evidence>
<name>A0A1G5KIE0_9FIRM</name>
<dbReference type="EMBL" id="FMUS01000027">
    <property type="protein sequence ID" value="SCY99818.1"/>
    <property type="molecule type" value="Genomic_DNA"/>
</dbReference>
<comment type="similarity">
    <text evidence="1">Belongs to the class-I fumarase family.</text>
</comment>
<keyword evidence="9" id="KW-1185">Reference proteome</keyword>
<keyword evidence="2" id="KW-0004">4Fe-4S</keyword>
<dbReference type="STRING" id="1120976.SAMN03080606_03481"/>
<keyword evidence="5" id="KW-0411">Iron-sulfur</keyword>
<evidence type="ECO:0000256" key="1">
    <source>
        <dbReference type="ARBA" id="ARBA00008876"/>
    </source>
</evidence>
<accession>A0A1G5KIE0</accession>
<dbReference type="RefSeq" id="WP_091546058.1">
    <property type="nucleotide sequence ID" value="NZ_FMUS01000027.1"/>
</dbReference>
<dbReference type="Proteomes" id="UP000198636">
    <property type="component" value="Unassembled WGS sequence"/>
</dbReference>
<sequence length="280" mass="30546">MKRVFYDEIVKVVMEKCIEMNIYMDEKLKILLDKAVEEEDSNLAKEILKDLLLNQEVAKEELIPLCQDTGMIIAFVELGQSVIIEGGSLSDAINEGVEKGYQDGHLRKSVVGCPLRRKNTNSNTPAIIYYDVVEGETLKIILAAKGFGSENMSSVKMLKPSEGVEGVKEFVLETIQKAGGNCCPPIIVGVGIGGSFDKAALLAKKALLRDLMERNKDPYLAELEGELLEAVNQLGIGPQGFGGKTTALALQIETYPTHIAGLPVAVNINCHASRHKDILF</sequence>
<evidence type="ECO:0000256" key="4">
    <source>
        <dbReference type="ARBA" id="ARBA00023004"/>
    </source>
</evidence>
<dbReference type="GO" id="GO:0046872">
    <property type="term" value="F:metal ion binding"/>
    <property type="evidence" value="ECO:0007669"/>
    <property type="project" value="UniProtKB-KW"/>
</dbReference>
<organism evidence="8 9">
    <name type="scientific">Alkaliphilus peptidifermentans DSM 18978</name>
    <dbReference type="NCBI Taxonomy" id="1120976"/>
    <lineage>
        <taxon>Bacteria</taxon>
        <taxon>Bacillati</taxon>
        <taxon>Bacillota</taxon>
        <taxon>Clostridia</taxon>
        <taxon>Peptostreptococcales</taxon>
        <taxon>Natronincolaceae</taxon>
        <taxon>Alkaliphilus</taxon>
    </lineage>
</organism>
<dbReference type="AlphaFoldDB" id="A0A1G5KIE0"/>
<evidence type="ECO:0000256" key="6">
    <source>
        <dbReference type="ARBA" id="ARBA00023239"/>
    </source>
</evidence>
<dbReference type="NCBIfam" id="TIGR00722">
    <property type="entry name" value="ttdA_fumA_fumB"/>
    <property type="match status" value="1"/>
</dbReference>
<dbReference type="Pfam" id="PF05681">
    <property type="entry name" value="Fumerase"/>
    <property type="match status" value="1"/>
</dbReference>
<evidence type="ECO:0000256" key="2">
    <source>
        <dbReference type="ARBA" id="ARBA00022485"/>
    </source>
</evidence>